<dbReference type="PANTHER" id="PTHR33508">
    <property type="entry name" value="UPF0056 MEMBRANE PROTEIN YHCE"/>
    <property type="match status" value="1"/>
</dbReference>
<evidence type="ECO:0000256" key="6">
    <source>
        <dbReference type="ARBA" id="ARBA00023136"/>
    </source>
</evidence>
<dbReference type="RefSeq" id="WP_013220774.1">
    <property type="nucleotide sequence ID" value="NC_014315.1"/>
</dbReference>
<dbReference type="GO" id="GO:0005886">
    <property type="term" value="C:plasma membrane"/>
    <property type="evidence" value="ECO:0007669"/>
    <property type="project" value="UniProtKB-SubCell"/>
</dbReference>
<keyword evidence="9" id="KW-1185">Reference proteome</keyword>
<dbReference type="Pfam" id="PF01914">
    <property type="entry name" value="MarC"/>
    <property type="match status" value="1"/>
</dbReference>
<evidence type="ECO:0000256" key="4">
    <source>
        <dbReference type="ARBA" id="ARBA00022692"/>
    </source>
</evidence>
<evidence type="ECO:0000256" key="1">
    <source>
        <dbReference type="ARBA" id="ARBA00004651"/>
    </source>
</evidence>
<accession>D8K705</accession>
<comment type="subcellular location">
    <subcellularLocation>
        <location evidence="7">Cell inner membrane</location>
        <topology evidence="7">Multi-pass membrane protein</topology>
    </subcellularLocation>
    <subcellularLocation>
        <location evidence="1">Cell membrane</location>
        <topology evidence="1">Multi-pass membrane protein</topology>
    </subcellularLocation>
</comment>
<dbReference type="PANTHER" id="PTHR33508:SF1">
    <property type="entry name" value="UPF0056 MEMBRANE PROTEIN YHCE"/>
    <property type="match status" value="1"/>
</dbReference>
<proteinExistence type="inferred from homology"/>
<reference evidence="8 9" key="1">
    <citation type="submission" date="2010-06" db="EMBL/GenBank/DDBJ databases">
        <title>Complete sequence of chromosome of Nitrosococcus watsoni C-113.</title>
        <authorList>
            <consortium name="US DOE Joint Genome Institute"/>
            <person name="Lucas S."/>
            <person name="Copeland A."/>
            <person name="Lapidus A."/>
            <person name="Cheng J.-F."/>
            <person name="Bruce D."/>
            <person name="Goodwin L."/>
            <person name="Pitluck S."/>
            <person name="Malfatti S.A."/>
            <person name="Chain P.S.G."/>
            <person name="Land M."/>
            <person name="Hauser L."/>
            <person name="Kyrpides N."/>
            <person name="Ivanova N."/>
            <person name="Cambell M.A."/>
            <person name="Heidelberg J.F."/>
            <person name="Klotz M.G."/>
            <person name="Woyke T."/>
        </authorList>
    </citation>
    <scope>NUCLEOTIDE SEQUENCE [LARGE SCALE GENOMIC DNA]</scope>
    <source>
        <strain evidence="8 9">C-113</strain>
    </source>
</reference>
<evidence type="ECO:0000256" key="3">
    <source>
        <dbReference type="ARBA" id="ARBA00022475"/>
    </source>
</evidence>
<dbReference type="HOGENOM" id="CLU_2396671_0_0_6"/>
<dbReference type="InterPro" id="IPR002771">
    <property type="entry name" value="Multi_antbiot-R_MarC"/>
</dbReference>
<comment type="similarity">
    <text evidence="2 7">Belongs to the UPF0056 (MarC) family.</text>
</comment>
<evidence type="ECO:0000313" key="8">
    <source>
        <dbReference type="EMBL" id="ADJ28682.1"/>
    </source>
</evidence>
<keyword evidence="4 7" id="KW-0812">Transmembrane</keyword>
<keyword evidence="5 7" id="KW-1133">Transmembrane helix</keyword>
<keyword evidence="6 7" id="KW-0472">Membrane</keyword>
<dbReference type="EMBL" id="CP002086">
    <property type="protein sequence ID" value="ADJ28682.1"/>
    <property type="molecule type" value="Genomic_DNA"/>
</dbReference>
<protein>
    <recommendedName>
        <fullName evidence="7">UPF0056 inner membrane protein</fullName>
    </recommendedName>
</protein>
<gene>
    <name evidence="8" type="ordered locus">Nwat_1831</name>
</gene>
<evidence type="ECO:0000256" key="2">
    <source>
        <dbReference type="ARBA" id="ARBA00009784"/>
    </source>
</evidence>
<keyword evidence="3" id="KW-1003">Cell membrane</keyword>
<evidence type="ECO:0000313" key="9">
    <source>
        <dbReference type="Proteomes" id="UP000000393"/>
    </source>
</evidence>
<feature type="transmembrane region" description="Helical" evidence="7">
    <location>
        <begin position="60"/>
        <end position="81"/>
    </location>
</feature>
<sequence>MAVPLLAGPGTLTIAILFGLKAEGRGEFLQLSGVLLLSLFLALGFLSVGPWLERRVGKPLLLALMRVSALLLAGVAAQLILEGLEPIVSGVAL</sequence>
<evidence type="ECO:0000256" key="7">
    <source>
        <dbReference type="RuleBase" id="RU362048"/>
    </source>
</evidence>
<organism evidence="8 9">
    <name type="scientific">Nitrosococcus watsoni (strain C-113)</name>
    <dbReference type="NCBI Taxonomy" id="105559"/>
    <lineage>
        <taxon>Bacteria</taxon>
        <taxon>Pseudomonadati</taxon>
        <taxon>Pseudomonadota</taxon>
        <taxon>Gammaproteobacteria</taxon>
        <taxon>Chromatiales</taxon>
        <taxon>Chromatiaceae</taxon>
        <taxon>Nitrosococcus</taxon>
    </lineage>
</organism>
<dbReference type="Proteomes" id="UP000000393">
    <property type="component" value="Chromosome"/>
</dbReference>
<dbReference type="STRING" id="105559.Nwat_1831"/>
<dbReference type="KEGG" id="nwa:Nwat_1831"/>
<name>D8K705_NITWC</name>
<comment type="caution">
    <text evidence="7">Lacks conserved residue(s) required for the propagation of feature annotation.</text>
</comment>
<dbReference type="AlphaFoldDB" id="D8K705"/>
<evidence type="ECO:0000256" key="5">
    <source>
        <dbReference type="ARBA" id="ARBA00022989"/>
    </source>
</evidence>
<feature type="transmembrane region" description="Helical" evidence="7">
    <location>
        <begin position="29"/>
        <end position="48"/>
    </location>
</feature>